<keyword evidence="4" id="KW-1185">Reference proteome</keyword>
<evidence type="ECO:0000313" key="3">
    <source>
        <dbReference type="EMBL" id="MFC4357826.1"/>
    </source>
</evidence>
<evidence type="ECO:0000313" key="4">
    <source>
        <dbReference type="Proteomes" id="UP001595921"/>
    </source>
</evidence>
<keyword evidence="1" id="KW-0812">Transmembrane</keyword>
<feature type="transmembrane region" description="Helical" evidence="1">
    <location>
        <begin position="146"/>
        <end position="166"/>
    </location>
</feature>
<dbReference type="RefSeq" id="WP_267624559.1">
    <property type="nucleotide sequence ID" value="NZ_JAODIW010000009.1"/>
</dbReference>
<sequence length="170" mass="18564">MSQNPSIERTLEEATIFHILGNDRRREVILQATQNGTVSVSELAQHIAEKEASGETTADELYKSVYVSLQQTHLPKLSEKEVVDYDSETKTIRPGARLDEVEVYINRGRLRGSGFSVPFAVSVVGLVVTVGVVLGLPGLAQFDVGLWGILVLLLVVVSLAVTPARLQRLL</sequence>
<comment type="caution">
    <text evidence="3">The sequence shown here is derived from an EMBL/GenBank/DDBJ whole genome shotgun (WGS) entry which is preliminary data.</text>
</comment>
<gene>
    <name evidence="3" type="ORF">ACFO0N_07680</name>
</gene>
<name>A0ABD5PAJ3_9EURY</name>
<organism evidence="3 4">
    <name type="scientific">Halobium salinum</name>
    <dbReference type="NCBI Taxonomy" id="1364940"/>
    <lineage>
        <taxon>Archaea</taxon>
        <taxon>Methanobacteriati</taxon>
        <taxon>Methanobacteriota</taxon>
        <taxon>Stenosarchaea group</taxon>
        <taxon>Halobacteria</taxon>
        <taxon>Halobacteriales</taxon>
        <taxon>Haloferacaceae</taxon>
        <taxon>Halobium</taxon>
    </lineage>
</organism>
<evidence type="ECO:0000256" key="1">
    <source>
        <dbReference type="SAM" id="Phobius"/>
    </source>
</evidence>
<feature type="domain" description="DUF7344" evidence="2">
    <location>
        <begin position="17"/>
        <end position="93"/>
    </location>
</feature>
<feature type="transmembrane region" description="Helical" evidence="1">
    <location>
        <begin position="117"/>
        <end position="140"/>
    </location>
</feature>
<dbReference type="Pfam" id="PF24035">
    <property type="entry name" value="DUF7344"/>
    <property type="match status" value="1"/>
</dbReference>
<dbReference type="InterPro" id="IPR055768">
    <property type="entry name" value="DUF7344"/>
</dbReference>
<dbReference type="EMBL" id="JBHSDS010000005">
    <property type="protein sequence ID" value="MFC4357826.1"/>
    <property type="molecule type" value="Genomic_DNA"/>
</dbReference>
<keyword evidence="1" id="KW-1133">Transmembrane helix</keyword>
<dbReference type="Proteomes" id="UP001595921">
    <property type="component" value="Unassembled WGS sequence"/>
</dbReference>
<accession>A0ABD5PAJ3</accession>
<protein>
    <submittedName>
        <fullName evidence="3">ArsR family transcriptional regulator</fullName>
    </submittedName>
</protein>
<dbReference type="AlphaFoldDB" id="A0ABD5PAJ3"/>
<reference evidence="3 4" key="1">
    <citation type="journal article" date="2019" name="Int. J. Syst. Evol. Microbiol.">
        <title>The Global Catalogue of Microorganisms (GCM) 10K type strain sequencing project: providing services to taxonomists for standard genome sequencing and annotation.</title>
        <authorList>
            <consortium name="The Broad Institute Genomics Platform"/>
            <consortium name="The Broad Institute Genome Sequencing Center for Infectious Disease"/>
            <person name="Wu L."/>
            <person name="Ma J."/>
        </authorList>
    </citation>
    <scope>NUCLEOTIDE SEQUENCE [LARGE SCALE GENOMIC DNA]</scope>
    <source>
        <strain evidence="3 4">CGMCC 1.12553</strain>
    </source>
</reference>
<evidence type="ECO:0000259" key="2">
    <source>
        <dbReference type="Pfam" id="PF24035"/>
    </source>
</evidence>
<keyword evidence="1" id="KW-0472">Membrane</keyword>
<proteinExistence type="predicted"/>